<protein>
    <submittedName>
        <fullName evidence="1">Reverse transcriptase domain-containing protein</fullName>
    </submittedName>
</protein>
<keyword evidence="1" id="KW-0695">RNA-directed DNA polymerase</keyword>
<gene>
    <name evidence="1" type="ORF">Tco_0773612</name>
</gene>
<dbReference type="InterPro" id="IPR036397">
    <property type="entry name" value="RNaseH_sf"/>
</dbReference>
<keyword evidence="1" id="KW-0808">Transferase</keyword>
<name>A0ABQ4ZNS9_9ASTR</name>
<organism evidence="1 2">
    <name type="scientific">Tanacetum coccineum</name>
    <dbReference type="NCBI Taxonomy" id="301880"/>
    <lineage>
        <taxon>Eukaryota</taxon>
        <taxon>Viridiplantae</taxon>
        <taxon>Streptophyta</taxon>
        <taxon>Embryophyta</taxon>
        <taxon>Tracheophyta</taxon>
        <taxon>Spermatophyta</taxon>
        <taxon>Magnoliopsida</taxon>
        <taxon>eudicotyledons</taxon>
        <taxon>Gunneridae</taxon>
        <taxon>Pentapetalae</taxon>
        <taxon>asterids</taxon>
        <taxon>campanulids</taxon>
        <taxon>Asterales</taxon>
        <taxon>Asteraceae</taxon>
        <taxon>Asteroideae</taxon>
        <taxon>Anthemideae</taxon>
        <taxon>Anthemidinae</taxon>
        <taxon>Tanacetum</taxon>
    </lineage>
</organism>
<dbReference type="GO" id="GO:0003964">
    <property type="term" value="F:RNA-directed DNA polymerase activity"/>
    <property type="evidence" value="ECO:0007669"/>
    <property type="project" value="UniProtKB-KW"/>
</dbReference>
<keyword evidence="1" id="KW-0548">Nucleotidyltransferase</keyword>
<comment type="caution">
    <text evidence="1">The sequence shown here is derived from an EMBL/GenBank/DDBJ whole genome shotgun (WGS) entry which is preliminary data.</text>
</comment>
<keyword evidence="2" id="KW-1185">Reference proteome</keyword>
<reference evidence="1" key="2">
    <citation type="submission" date="2022-01" db="EMBL/GenBank/DDBJ databases">
        <authorList>
            <person name="Yamashiro T."/>
            <person name="Shiraishi A."/>
            <person name="Satake H."/>
            <person name="Nakayama K."/>
        </authorList>
    </citation>
    <scope>NUCLEOTIDE SEQUENCE</scope>
</reference>
<dbReference type="Gene3D" id="3.30.420.10">
    <property type="entry name" value="Ribonuclease H-like superfamily/Ribonuclease H"/>
    <property type="match status" value="1"/>
</dbReference>
<dbReference type="Proteomes" id="UP001151760">
    <property type="component" value="Unassembled WGS sequence"/>
</dbReference>
<proteinExistence type="predicted"/>
<evidence type="ECO:0000313" key="1">
    <source>
        <dbReference type="EMBL" id="GJS90976.1"/>
    </source>
</evidence>
<sequence length="92" mass="10738">MLKACVLDFRGSWDVHLPLVEFSYNNSYHSSVRCAPFEVMKSIVRKLLRKAEFTEVESENGVLIAIVKVPWISKCGPEFTWEHEHQIKLKYP</sequence>
<reference evidence="1" key="1">
    <citation type="journal article" date="2022" name="Int. J. Mol. Sci.">
        <title>Draft Genome of Tanacetum Coccineum: Genomic Comparison of Closely Related Tanacetum-Family Plants.</title>
        <authorList>
            <person name="Yamashiro T."/>
            <person name="Shiraishi A."/>
            <person name="Nakayama K."/>
            <person name="Satake H."/>
        </authorList>
    </citation>
    <scope>NUCLEOTIDE SEQUENCE</scope>
</reference>
<accession>A0ABQ4ZNS9</accession>
<dbReference type="EMBL" id="BQNB010011469">
    <property type="protein sequence ID" value="GJS90976.1"/>
    <property type="molecule type" value="Genomic_DNA"/>
</dbReference>
<evidence type="ECO:0000313" key="2">
    <source>
        <dbReference type="Proteomes" id="UP001151760"/>
    </source>
</evidence>